<reference evidence="1 2" key="1">
    <citation type="journal article" date="2013" name="Mar. Genomics">
        <title>Expression of sulfatases in Rhodopirellula baltica and the diversity of sulfatases in the genus Rhodopirellula.</title>
        <authorList>
            <person name="Wegner C.E."/>
            <person name="Richter-Heitmann T."/>
            <person name="Klindworth A."/>
            <person name="Klockow C."/>
            <person name="Richter M."/>
            <person name="Achstetter T."/>
            <person name="Glockner F.O."/>
            <person name="Harder J."/>
        </authorList>
    </citation>
    <scope>NUCLEOTIDE SEQUENCE [LARGE SCALE GENOMIC DNA]</scope>
    <source>
        <strain evidence="1 2">SM1</strain>
    </source>
</reference>
<dbReference type="Proteomes" id="UP000011991">
    <property type="component" value="Unassembled WGS sequence"/>
</dbReference>
<dbReference type="AlphaFoldDB" id="M5RTE5"/>
<gene>
    <name evidence="1" type="ORF">RMSM_04418</name>
</gene>
<keyword evidence="2" id="KW-1185">Reference proteome</keyword>
<evidence type="ECO:0000313" key="2">
    <source>
        <dbReference type="Proteomes" id="UP000011991"/>
    </source>
</evidence>
<organism evidence="1 2">
    <name type="scientific">Rhodopirellula maiorica SM1</name>
    <dbReference type="NCBI Taxonomy" id="1265738"/>
    <lineage>
        <taxon>Bacteria</taxon>
        <taxon>Pseudomonadati</taxon>
        <taxon>Planctomycetota</taxon>
        <taxon>Planctomycetia</taxon>
        <taxon>Pirellulales</taxon>
        <taxon>Pirellulaceae</taxon>
        <taxon>Novipirellula</taxon>
    </lineage>
</organism>
<dbReference type="RefSeq" id="WP_008700424.1">
    <property type="nucleotide sequence ID" value="NZ_ANOG01000631.1"/>
</dbReference>
<feature type="non-terminal residue" evidence="1">
    <location>
        <position position="88"/>
    </location>
</feature>
<protein>
    <submittedName>
        <fullName evidence="1">Uncharacterized protein</fullName>
    </submittedName>
</protein>
<sequence>MAHDSHSHVDLSGLDDMDDRLRGALEFMSNKLAEPNDSDSLNDDLAALLELVVPEFADGCNIDLFDSKGGIRRFAKFACDEMLLPSAS</sequence>
<name>M5RTE5_9BACT</name>
<dbReference type="EMBL" id="ANOG01000631">
    <property type="protein sequence ID" value="EMI18657.1"/>
    <property type="molecule type" value="Genomic_DNA"/>
</dbReference>
<accession>M5RTE5</accession>
<evidence type="ECO:0000313" key="1">
    <source>
        <dbReference type="EMBL" id="EMI18657.1"/>
    </source>
</evidence>
<proteinExistence type="predicted"/>
<comment type="caution">
    <text evidence="1">The sequence shown here is derived from an EMBL/GenBank/DDBJ whole genome shotgun (WGS) entry which is preliminary data.</text>
</comment>